<evidence type="ECO:0000313" key="1">
    <source>
        <dbReference type="EMBL" id="JAD42144.1"/>
    </source>
</evidence>
<proteinExistence type="predicted"/>
<name>A0A0A8ZRY3_ARUDO</name>
<organism evidence="1">
    <name type="scientific">Arundo donax</name>
    <name type="common">Giant reed</name>
    <name type="synonym">Donax arundinaceus</name>
    <dbReference type="NCBI Taxonomy" id="35708"/>
    <lineage>
        <taxon>Eukaryota</taxon>
        <taxon>Viridiplantae</taxon>
        <taxon>Streptophyta</taxon>
        <taxon>Embryophyta</taxon>
        <taxon>Tracheophyta</taxon>
        <taxon>Spermatophyta</taxon>
        <taxon>Magnoliopsida</taxon>
        <taxon>Liliopsida</taxon>
        <taxon>Poales</taxon>
        <taxon>Poaceae</taxon>
        <taxon>PACMAD clade</taxon>
        <taxon>Arundinoideae</taxon>
        <taxon>Arundineae</taxon>
        <taxon>Arundo</taxon>
    </lineage>
</organism>
<sequence length="33" mass="3699">MNIDTACMCTKRERAKLCSNNTLLQSAKDKLPT</sequence>
<reference evidence="1" key="2">
    <citation type="journal article" date="2015" name="Data Brief">
        <title>Shoot transcriptome of the giant reed, Arundo donax.</title>
        <authorList>
            <person name="Barrero R.A."/>
            <person name="Guerrero F.D."/>
            <person name="Moolhuijzen P."/>
            <person name="Goolsby J.A."/>
            <person name="Tidwell J."/>
            <person name="Bellgard S.E."/>
            <person name="Bellgard M.I."/>
        </authorList>
    </citation>
    <scope>NUCLEOTIDE SEQUENCE</scope>
    <source>
        <tissue evidence="1">Shoot tissue taken approximately 20 cm above the soil surface</tissue>
    </source>
</reference>
<dbReference type="AlphaFoldDB" id="A0A0A8ZRY3"/>
<dbReference type="EMBL" id="GBRH01255751">
    <property type="protein sequence ID" value="JAD42144.1"/>
    <property type="molecule type" value="Transcribed_RNA"/>
</dbReference>
<protein>
    <submittedName>
        <fullName evidence="1">Uncharacterized protein</fullName>
    </submittedName>
</protein>
<accession>A0A0A8ZRY3</accession>
<reference evidence="1" key="1">
    <citation type="submission" date="2014-09" db="EMBL/GenBank/DDBJ databases">
        <authorList>
            <person name="Magalhaes I.L.F."/>
            <person name="Oliveira U."/>
            <person name="Santos F.R."/>
            <person name="Vidigal T.H.D.A."/>
            <person name="Brescovit A.D."/>
            <person name="Santos A.J."/>
        </authorList>
    </citation>
    <scope>NUCLEOTIDE SEQUENCE</scope>
    <source>
        <tissue evidence="1">Shoot tissue taken approximately 20 cm above the soil surface</tissue>
    </source>
</reference>